<reference evidence="5" key="2">
    <citation type="submission" date="2022-10" db="EMBL/GenBank/DDBJ databases">
        <authorList>
            <person name="Trinh H.N."/>
        </authorList>
    </citation>
    <scope>NUCLEOTIDE SEQUENCE</scope>
    <source>
        <strain evidence="5">RN2-1</strain>
    </source>
</reference>
<evidence type="ECO:0000256" key="1">
    <source>
        <dbReference type="ARBA" id="ARBA00004418"/>
    </source>
</evidence>
<protein>
    <submittedName>
        <fullName evidence="5">Peptide ABC transporter substrate-binding protein</fullName>
    </submittedName>
</protein>
<organism evidence="5 6">
    <name type="scientific">Limobrevibacterium gyesilva</name>
    <dbReference type="NCBI Taxonomy" id="2991712"/>
    <lineage>
        <taxon>Bacteria</taxon>
        <taxon>Pseudomonadati</taxon>
        <taxon>Pseudomonadota</taxon>
        <taxon>Alphaproteobacteria</taxon>
        <taxon>Acetobacterales</taxon>
        <taxon>Acetobacteraceae</taxon>
        <taxon>Limobrevibacterium</taxon>
    </lineage>
</organism>
<evidence type="ECO:0000313" key="5">
    <source>
        <dbReference type="EMBL" id="MCW3473594.1"/>
    </source>
</evidence>
<dbReference type="PIRSF" id="PIRSF002741">
    <property type="entry name" value="MppA"/>
    <property type="match status" value="1"/>
</dbReference>
<comment type="caution">
    <text evidence="5">The sequence shown here is derived from an EMBL/GenBank/DDBJ whole genome shotgun (WGS) entry which is preliminary data.</text>
</comment>
<dbReference type="Pfam" id="PF00496">
    <property type="entry name" value="SBP_bac_5"/>
    <property type="match status" value="1"/>
</dbReference>
<dbReference type="InterPro" id="IPR039424">
    <property type="entry name" value="SBP_5"/>
</dbReference>
<proteinExistence type="inferred from homology"/>
<evidence type="ECO:0000313" key="6">
    <source>
        <dbReference type="Proteomes" id="UP001165679"/>
    </source>
</evidence>
<dbReference type="EMBL" id="JAPDNT010000001">
    <property type="protein sequence ID" value="MCW3473594.1"/>
    <property type="molecule type" value="Genomic_DNA"/>
</dbReference>
<dbReference type="Proteomes" id="UP001165679">
    <property type="component" value="Unassembled WGS sequence"/>
</dbReference>
<keyword evidence="6" id="KW-1185">Reference proteome</keyword>
<comment type="similarity">
    <text evidence="2">Belongs to the bacterial solute-binding protein 5 family.</text>
</comment>
<dbReference type="GO" id="GO:0043190">
    <property type="term" value="C:ATP-binding cassette (ABC) transporter complex"/>
    <property type="evidence" value="ECO:0007669"/>
    <property type="project" value="InterPro"/>
</dbReference>
<dbReference type="SUPFAM" id="SSF53850">
    <property type="entry name" value="Periplasmic binding protein-like II"/>
    <property type="match status" value="1"/>
</dbReference>
<accession>A0AA41YHP9</accession>
<reference evidence="5" key="1">
    <citation type="submission" date="2022-09" db="EMBL/GenBank/DDBJ databases">
        <title>Rhodovastum sp. nov. RN2-1 isolated from soil in Seongnam, South Korea.</title>
        <authorList>
            <person name="Le N.T."/>
        </authorList>
    </citation>
    <scope>NUCLEOTIDE SEQUENCE</scope>
    <source>
        <strain evidence="5">RN2-1</strain>
    </source>
</reference>
<dbReference type="Gene3D" id="3.10.105.10">
    <property type="entry name" value="Dipeptide-binding Protein, Domain 3"/>
    <property type="match status" value="1"/>
</dbReference>
<feature type="domain" description="Solute-binding protein family 5" evidence="4">
    <location>
        <begin position="75"/>
        <end position="446"/>
    </location>
</feature>
<sequence>MSLSLGAGAAGLLGRRAWAQAAGGAPPSKPTGQVVIGLSQEPTVFHPLMIAIEVDQGVWWSLYNPLWGVDPDGNFTPQLASEVPSLENGGISADGLMWRIKLRGDVKWHDGAPFTADDVKFSLELNNNPNFRAGRRTGHELIRDVKVVSPTEITWRMERPYAPYMSILAWTFMVPQHLLANASDPNTTPFNNAPVGTGPFRWGERQSGDHITLLANPNYFGKGPYLERATYKYIPDLTVLFTQFRTGDIDYIGIQGITPDHYNEAKGLADRVVSPIAQAFVESITMNLGRPVFQDRAVREALYYAMDKKSIIDEIYYGLPKPTDSYLPKQSWAYNPNLPVQDYNPDKSKQILDAAGWKPGAGGVREKNGLRLEFTNSTTAGNHVREQAQQLLQQNWRDIGAAMTIKNMPAAVIWGDYFSMSKYDSVMVGEDFLVGPDPDVAYYFDSNNVPAKGGAGNNTMQYANPEVDKLLQEGASTPDQAKRKAIYQQVQTIIRNDLPILPIFQYTTVEGTKAKLKGYRPNINTQTNCWNVNEWYWAT</sequence>
<dbReference type="GO" id="GO:0030288">
    <property type="term" value="C:outer membrane-bounded periplasmic space"/>
    <property type="evidence" value="ECO:0007669"/>
    <property type="project" value="UniProtKB-ARBA"/>
</dbReference>
<evidence type="ECO:0000256" key="2">
    <source>
        <dbReference type="ARBA" id="ARBA00005695"/>
    </source>
</evidence>
<dbReference type="Gene3D" id="3.40.190.10">
    <property type="entry name" value="Periplasmic binding protein-like II"/>
    <property type="match status" value="1"/>
</dbReference>
<evidence type="ECO:0000259" key="4">
    <source>
        <dbReference type="Pfam" id="PF00496"/>
    </source>
</evidence>
<dbReference type="RefSeq" id="WP_264712175.1">
    <property type="nucleotide sequence ID" value="NZ_JAPDNT010000001.1"/>
</dbReference>
<dbReference type="CDD" id="cd08513">
    <property type="entry name" value="PBP2_thermophilic_Hb8_like"/>
    <property type="match status" value="1"/>
</dbReference>
<dbReference type="GO" id="GO:0015833">
    <property type="term" value="P:peptide transport"/>
    <property type="evidence" value="ECO:0007669"/>
    <property type="project" value="TreeGrafter"/>
</dbReference>
<name>A0AA41YHP9_9PROT</name>
<dbReference type="Gene3D" id="3.90.76.10">
    <property type="entry name" value="Dipeptide-binding Protein, Domain 1"/>
    <property type="match status" value="1"/>
</dbReference>
<dbReference type="GO" id="GO:1904680">
    <property type="term" value="F:peptide transmembrane transporter activity"/>
    <property type="evidence" value="ECO:0007669"/>
    <property type="project" value="TreeGrafter"/>
</dbReference>
<dbReference type="PANTHER" id="PTHR30290">
    <property type="entry name" value="PERIPLASMIC BINDING COMPONENT OF ABC TRANSPORTER"/>
    <property type="match status" value="1"/>
</dbReference>
<comment type="subcellular location">
    <subcellularLocation>
        <location evidence="1">Periplasm</location>
    </subcellularLocation>
</comment>
<dbReference type="PANTHER" id="PTHR30290:SF38">
    <property type="entry name" value="D,D-DIPEPTIDE-BINDING PERIPLASMIC PROTEIN DDPA-RELATED"/>
    <property type="match status" value="1"/>
</dbReference>
<dbReference type="AlphaFoldDB" id="A0AA41YHP9"/>
<evidence type="ECO:0000256" key="3">
    <source>
        <dbReference type="ARBA" id="ARBA00022729"/>
    </source>
</evidence>
<gene>
    <name evidence="5" type="ORF">OL599_03300</name>
</gene>
<dbReference type="InterPro" id="IPR000914">
    <property type="entry name" value="SBP_5_dom"/>
</dbReference>
<dbReference type="InterPro" id="IPR030678">
    <property type="entry name" value="Peptide/Ni-bd"/>
</dbReference>
<keyword evidence="3" id="KW-0732">Signal</keyword>